<dbReference type="CDD" id="cd00488">
    <property type="entry name" value="PCD_DCoH"/>
    <property type="match status" value="1"/>
</dbReference>
<dbReference type="InterPro" id="IPR001533">
    <property type="entry name" value="Pterin_deHydtase"/>
</dbReference>
<comment type="caution">
    <text evidence="5">The sequence shown here is derived from an EMBL/GenBank/DDBJ whole genome shotgun (WGS) entry which is preliminary data.</text>
</comment>
<dbReference type="Pfam" id="PF01329">
    <property type="entry name" value="Pterin_4a"/>
    <property type="match status" value="1"/>
</dbReference>
<dbReference type="AlphaFoldDB" id="A0A8H9GPU2"/>
<dbReference type="NCBIfam" id="NF002017">
    <property type="entry name" value="PRK00823.1-2"/>
    <property type="match status" value="1"/>
</dbReference>
<name>A0A8H9GPU2_9DEIO</name>
<sequence length="120" mass="13427">MQDMAYDPRISYDPTRKLTDGDVLQAKPDGWWGDSGKLYRDFPFQHFMEGVDFAVRVAQQAEERGHHPDIHIHYHYVRVNYYTHDAGGVTQRDLDAAQALNDLVAAEAPGGNTPAGEPSA</sequence>
<comment type="similarity">
    <text evidence="2">Belongs to the pterin-4-alpha-carbinolamine dehydratase family.</text>
</comment>
<reference evidence="6" key="1">
    <citation type="journal article" date="2019" name="Int. J. Syst. Evol. Microbiol.">
        <title>The Global Catalogue of Microorganisms (GCM) 10K type strain sequencing project: providing services to taxonomists for standard genome sequencing and annotation.</title>
        <authorList>
            <consortium name="The Broad Institute Genomics Platform"/>
            <consortium name="The Broad Institute Genome Sequencing Center for Infectious Disease"/>
            <person name="Wu L."/>
            <person name="Ma J."/>
        </authorList>
    </citation>
    <scope>NUCLEOTIDE SEQUENCE [LARGE SCALE GENOMIC DNA]</scope>
    <source>
        <strain evidence="6">JCM 31047</strain>
    </source>
</reference>
<evidence type="ECO:0000256" key="1">
    <source>
        <dbReference type="ARBA" id="ARBA00001554"/>
    </source>
</evidence>
<organism evidence="5 6">
    <name type="scientific">Deinococcus arenae</name>
    <dbReference type="NCBI Taxonomy" id="1452751"/>
    <lineage>
        <taxon>Bacteria</taxon>
        <taxon>Thermotogati</taxon>
        <taxon>Deinococcota</taxon>
        <taxon>Deinococci</taxon>
        <taxon>Deinococcales</taxon>
        <taxon>Deinococcaceae</taxon>
        <taxon>Deinococcus</taxon>
    </lineage>
</organism>
<dbReference type="InterPro" id="IPR036428">
    <property type="entry name" value="PCD_sf"/>
</dbReference>
<dbReference type="Proteomes" id="UP000600547">
    <property type="component" value="Unassembled WGS sequence"/>
</dbReference>
<dbReference type="GO" id="GO:0006729">
    <property type="term" value="P:tetrahydrobiopterin biosynthetic process"/>
    <property type="evidence" value="ECO:0007669"/>
    <property type="project" value="InterPro"/>
</dbReference>
<evidence type="ECO:0000313" key="6">
    <source>
        <dbReference type="Proteomes" id="UP000600547"/>
    </source>
</evidence>
<dbReference type="SUPFAM" id="SSF55248">
    <property type="entry name" value="PCD-like"/>
    <property type="match status" value="1"/>
</dbReference>
<evidence type="ECO:0000256" key="4">
    <source>
        <dbReference type="ARBA" id="ARBA00023239"/>
    </source>
</evidence>
<protein>
    <recommendedName>
        <fullName evidence="3">4a-hydroxytetrahydrobiopterin dehydratase</fullName>
        <ecNumber evidence="3">4.2.1.96</ecNumber>
    </recommendedName>
</protein>
<evidence type="ECO:0000256" key="3">
    <source>
        <dbReference type="ARBA" id="ARBA00013252"/>
    </source>
</evidence>
<dbReference type="EC" id="4.2.1.96" evidence="3"/>
<dbReference type="PANTHER" id="PTHR12599">
    <property type="entry name" value="PTERIN-4-ALPHA-CARBINOLAMINE DEHYDRATASE"/>
    <property type="match status" value="1"/>
</dbReference>
<dbReference type="GO" id="GO:0008124">
    <property type="term" value="F:4-alpha-hydroxytetrahydrobiopterin dehydratase activity"/>
    <property type="evidence" value="ECO:0007669"/>
    <property type="project" value="UniProtKB-EC"/>
</dbReference>
<dbReference type="Gene3D" id="3.30.1360.20">
    <property type="entry name" value="Transcriptional coactivator/pterin dehydratase"/>
    <property type="match status" value="1"/>
</dbReference>
<evidence type="ECO:0000313" key="5">
    <source>
        <dbReference type="EMBL" id="GGM44601.1"/>
    </source>
</evidence>
<keyword evidence="4" id="KW-0456">Lyase</keyword>
<evidence type="ECO:0000256" key="2">
    <source>
        <dbReference type="ARBA" id="ARBA00006472"/>
    </source>
</evidence>
<dbReference type="EMBL" id="BMQG01000006">
    <property type="protein sequence ID" value="GGM44601.1"/>
    <property type="molecule type" value="Genomic_DNA"/>
</dbReference>
<dbReference type="PANTHER" id="PTHR12599:SF0">
    <property type="entry name" value="PTERIN-4-ALPHA-CARBINOLAMINE DEHYDRATASE"/>
    <property type="match status" value="1"/>
</dbReference>
<proteinExistence type="inferred from homology"/>
<comment type="catalytic activity">
    <reaction evidence="1">
        <text>(4aS,6R)-4a-hydroxy-L-erythro-5,6,7,8-tetrahydrobiopterin = (6R)-L-erythro-6,7-dihydrobiopterin + H2O</text>
        <dbReference type="Rhea" id="RHEA:11920"/>
        <dbReference type="ChEBI" id="CHEBI:15377"/>
        <dbReference type="ChEBI" id="CHEBI:15642"/>
        <dbReference type="ChEBI" id="CHEBI:43120"/>
        <dbReference type="EC" id="4.2.1.96"/>
    </reaction>
</comment>
<gene>
    <name evidence="5" type="ORF">GCM10008956_21060</name>
</gene>
<keyword evidence="6" id="KW-1185">Reference proteome</keyword>
<accession>A0A8H9GPU2</accession>